<keyword evidence="3" id="KW-1185">Reference proteome</keyword>
<dbReference type="InterPro" id="IPR010364">
    <property type="entry name" value="Uncharacterised_IM_CreD"/>
</dbReference>
<accession>A0A5B8UM20</accession>
<feature type="transmembrane region" description="Helical" evidence="1">
    <location>
        <begin position="310"/>
        <end position="328"/>
    </location>
</feature>
<proteinExistence type="predicted"/>
<feature type="transmembrane region" description="Helical" evidence="1">
    <location>
        <begin position="15"/>
        <end position="36"/>
    </location>
</feature>
<dbReference type="PIRSF" id="PIRSF004548">
    <property type="entry name" value="CreD"/>
    <property type="match status" value="1"/>
</dbReference>
<name>A0A5B8UM20_9BACT</name>
<dbReference type="KEGG" id="fgg:FSB75_17935"/>
<protein>
    <submittedName>
        <fullName evidence="2">Cell envelope integrity protein CreD</fullName>
    </submittedName>
</protein>
<dbReference type="Pfam" id="PF06123">
    <property type="entry name" value="CreD"/>
    <property type="match status" value="1"/>
</dbReference>
<feature type="transmembrane region" description="Helical" evidence="1">
    <location>
        <begin position="417"/>
        <end position="435"/>
    </location>
</feature>
<dbReference type="Proteomes" id="UP000321204">
    <property type="component" value="Chromosome"/>
</dbReference>
<feature type="transmembrane region" description="Helical" evidence="1">
    <location>
        <begin position="364"/>
        <end position="383"/>
    </location>
</feature>
<dbReference type="AlphaFoldDB" id="A0A5B8UM20"/>
<evidence type="ECO:0000313" key="2">
    <source>
        <dbReference type="EMBL" id="QEC57704.1"/>
    </source>
</evidence>
<dbReference type="PANTHER" id="PTHR30092:SF0">
    <property type="entry name" value="INNER MEMBRANE PROTEIN CRED"/>
    <property type="match status" value="1"/>
</dbReference>
<feature type="transmembrane region" description="Helical" evidence="1">
    <location>
        <begin position="392"/>
        <end position="411"/>
    </location>
</feature>
<evidence type="ECO:0000313" key="3">
    <source>
        <dbReference type="Proteomes" id="UP000321204"/>
    </source>
</evidence>
<dbReference type="RefSeq" id="WP_146790304.1">
    <property type="nucleotide sequence ID" value="NZ_BAABIO010000003.1"/>
</dbReference>
<gene>
    <name evidence="2" type="primary">creD</name>
    <name evidence="2" type="ORF">FSB75_17935</name>
</gene>
<dbReference type="PANTHER" id="PTHR30092">
    <property type="entry name" value="INNER MEMBRANE PROTEIN CRED"/>
    <property type="match status" value="1"/>
</dbReference>
<dbReference type="OrthoDB" id="9791851at2"/>
<dbReference type="NCBIfam" id="NF008712">
    <property type="entry name" value="PRK11715.1-1"/>
    <property type="match status" value="1"/>
</dbReference>
<evidence type="ECO:0000256" key="1">
    <source>
        <dbReference type="SAM" id="Phobius"/>
    </source>
</evidence>
<sequence length="441" mass="48875">METMLAQNVWTKSKLLIKAGIIAAIILLLQIPTYYVQNLIEEREGRQKEAIAEVSSKWAGRQNIMGPVLVVPYWETTNDTLATKNKTKHLAYFLPDELTVNASVTPQEKYRGIYKVMLYSSAVNLSGAFHSVQPQRLGLAPEDMIWNEAYMRMSTSDNKGLNDEVKLNVNDTALTVSPFDREGAKDQGLSAMLSLASAQDVANLRFSSQMVINGSEQLLFTPLGKSTTVRLSSAWPHPSFTGNSLPQTTRIKDSGFTAVWRSMGHKQNFPQQWKDDAFSLNNLSANSVAASAFGVDLFIPVSGYQKTMRSIKYSLLCLLLTFAAFFLIETTAKKSAHPFHYGLIGLALILFYTLLLSFSEYTGFDAAYVVASAFTVGLIGWFSRSVLASGKLAVLVSTILVLLYGYVFTILQLQDYSLLLGSLGLFLTLGVIMHFSKKIQW</sequence>
<keyword evidence="1" id="KW-1133">Transmembrane helix</keyword>
<reference evidence="2 3" key="1">
    <citation type="journal article" date="2015" name="Int. J. Syst. Evol. Microbiol.">
        <title>Flavisolibacter ginsenosidimutans sp. nov., with ginsenoside-converting activity isolated from soil used for cultivating ginseng.</title>
        <authorList>
            <person name="Zhao Y."/>
            <person name="Liu Q."/>
            <person name="Kang M.S."/>
            <person name="Jin F."/>
            <person name="Yu H."/>
            <person name="Im W.T."/>
        </authorList>
    </citation>
    <scope>NUCLEOTIDE SEQUENCE [LARGE SCALE GENOMIC DNA]</scope>
    <source>
        <strain evidence="2 3">Gsoil 636</strain>
    </source>
</reference>
<dbReference type="GO" id="GO:0005886">
    <property type="term" value="C:plasma membrane"/>
    <property type="evidence" value="ECO:0007669"/>
    <property type="project" value="TreeGrafter"/>
</dbReference>
<dbReference type="EMBL" id="CP042433">
    <property type="protein sequence ID" value="QEC57704.1"/>
    <property type="molecule type" value="Genomic_DNA"/>
</dbReference>
<feature type="transmembrane region" description="Helical" evidence="1">
    <location>
        <begin position="340"/>
        <end position="358"/>
    </location>
</feature>
<keyword evidence="1" id="KW-0812">Transmembrane</keyword>
<organism evidence="2 3">
    <name type="scientific">Flavisolibacter ginsenosidimutans</name>
    <dbReference type="NCBI Taxonomy" id="661481"/>
    <lineage>
        <taxon>Bacteria</taxon>
        <taxon>Pseudomonadati</taxon>
        <taxon>Bacteroidota</taxon>
        <taxon>Chitinophagia</taxon>
        <taxon>Chitinophagales</taxon>
        <taxon>Chitinophagaceae</taxon>
        <taxon>Flavisolibacter</taxon>
    </lineage>
</organism>
<keyword evidence="1" id="KW-0472">Membrane</keyword>